<sequence length="58" mass="6108">MAFEPCDDLLDLVVTDGTITDNLIDVLELHTAPVAIAGQEFGDDLVDESAHALAPAQT</sequence>
<dbReference type="KEGG" id="ccro:CMC5_032760"/>
<evidence type="ECO:0000313" key="1">
    <source>
        <dbReference type="EMBL" id="AKT39129.1"/>
    </source>
</evidence>
<proteinExistence type="predicted"/>
<name>A0A0K1EE58_CHOCO</name>
<organism evidence="1 2">
    <name type="scientific">Chondromyces crocatus</name>
    <dbReference type="NCBI Taxonomy" id="52"/>
    <lineage>
        <taxon>Bacteria</taxon>
        <taxon>Pseudomonadati</taxon>
        <taxon>Myxococcota</taxon>
        <taxon>Polyangia</taxon>
        <taxon>Polyangiales</taxon>
        <taxon>Polyangiaceae</taxon>
        <taxon>Chondromyces</taxon>
    </lineage>
</organism>
<keyword evidence="2" id="KW-1185">Reference proteome</keyword>
<dbReference type="Proteomes" id="UP000067626">
    <property type="component" value="Chromosome"/>
</dbReference>
<dbReference type="AlphaFoldDB" id="A0A0K1EE58"/>
<evidence type="ECO:0000313" key="2">
    <source>
        <dbReference type="Proteomes" id="UP000067626"/>
    </source>
</evidence>
<gene>
    <name evidence="1" type="ORF">CMC5_032760</name>
</gene>
<protein>
    <submittedName>
        <fullName evidence="1">Uncharacterized protein</fullName>
    </submittedName>
</protein>
<accession>A0A0K1EE58</accession>
<dbReference type="EMBL" id="CP012159">
    <property type="protein sequence ID" value="AKT39129.1"/>
    <property type="molecule type" value="Genomic_DNA"/>
</dbReference>
<reference evidence="1 2" key="1">
    <citation type="submission" date="2015-07" db="EMBL/GenBank/DDBJ databases">
        <title>Genome analysis of myxobacterium Chondromyces crocatus Cm c5 reveals a high potential for natural compound synthesis and the genetic basis for the loss of fruiting body formation.</title>
        <authorList>
            <person name="Zaburannyi N."/>
            <person name="Bunk B."/>
            <person name="Maier J."/>
            <person name="Overmann J."/>
            <person name="Mueller R."/>
        </authorList>
    </citation>
    <scope>NUCLEOTIDE SEQUENCE [LARGE SCALE GENOMIC DNA]</scope>
    <source>
        <strain evidence="1 2">Cm c5</strain>
    </source>
</reference>
<dbReference type="RefSeq" id="WP_245678466.1">
    <property type="nucleotide sequence ID" value="NZ_CP012159.1"/>
</dbReference>